<evidence type="ECO:0000313" key="4">
    <source>
        <dbReference type="Proteomes" id="UP000808349"/>
    </source>
</evidence>
<dbReference type="Pfam" id="PF03417">
    <property type="entry name" value="AAT"/>
    <property type="match status" value="1"/>
</dbReference>
<evidence type="ECO:0000259" key="2">
    <source>
        <dbReference type="Pfam" id="PF03417"/>
    </source>
</evidence>
<dbReference type="Gene3D" id="3.60.60.10">
    <property type="entry name" value="Penicillin V Acylase, Chain A"/>
    <property type="match status" value="1"/>
</dbReference>
<protein>
    <submittedName>
        <fullName evidence="3">Peptidase C45</fullName>
    </submittedName>
</protein>
<dbReference type="InterPro" id="IPR047794">
    <property type="entry name" value="C45_proenzyme-like"/>
</dbReference>
<dbReference type="InterPro" id="IPR047803">
    <property type="entry name" value="DCD1A/B-like"/>
</dbReference>
<proteinExistence type="predicted"/>
<name>A0A9D7S662_9BACT</name>
<dbReference type="PANTHER" id="PTHR35190">
    <property type="entry name" value="PROTEIN DCD1B"/>
    <property type="match status" value="1"/>
</dbReference>
<dbReference type="NCBIfam" id="NF040521">
    <property type="entry name" value="C45_proenzyme"/>
    <property type="match status" value="1"/>
</dbReference>
<keyword evidence="1" id="KW-0812">Transmembrane</keyword>
<dbReference type="AlphaFoldDB" id="A0A9D7S662"/>
<organism evidence="3 4">
    <name type="scientific">Candidatus Defluviibacterium haderslevense</name>
    <dbReference type="NCBI Taxonomy" id="2981993"/>
    <lineage>
        <taxon>Bacteria</taxon>
        <taxon>Pseudomonadati</taxon>
        <taxon>Bacteroidota</taxon>
        <taxon>Saprospiria</taxon>
        <taxon>Saprospirales</taxon>
        <taxon>Saprospiraceae</taxon>
        <taxon>Candidatus Defluviibacterium</taxon>
    </lineage>
</organism>
<dbReference type="EMBL" id="JADKFW010000004">
    <property type="protein sequence ID" value="MBK9716403.1"/>
    <property type="molecule type" value="Genomic_DNA"/>
</dbReference>
<keyword evidence="1" id="KW-0472">Membrane</keyword>
<dbReference type="PANTHER" id="PTHR35190:SF2">
    <property type="entry name" value="PROTEIN DCD1B"/>
    <property type="match status" value="1"/>
</dbReference>
<dbReference type="SUPFAM" id="SSF48452">
    <property type="entry name" value="TPR-like"/>
    <property type="match status" value="1"/>
</dbReference>
<dbReference type="InterPro" id="IPR011990">
    <property type="entry name" value="TPR-like_helical_dom_sf"/>
</dbReference>
<dbReference type="Gene3D" id="1.25.40.10">
    <property type="entry name" value="Tetratricopeptide repeat domain"/>
    <property type="match status" value="1"/>
</dbReference>
<evidence type="ECO:0000313" key="3">
    <source>
        <dbReference type="EMBL" id="MBK9716403.1"/>
    </source>
</evidence>
<feature type="domain" description="Peptidase C45 hydrolase" evidence="2">
    <location>
        <begin position="198"/>
        <end position="388"/>
    </location>
</feature>
<dbReference type="Proteomes" id="UP000808349">
    <property type="component" value="Unassembled WGS sequence"/>
</dbReference>
<keyword evidence="1" id="KW-1133">Transmembrane helix</keyword>
<feature type="transmembrane region" description="Helical" evidence="1">
    <location>
        <begin position="12"/>
        <end position="31"/>
    </location>
</feature>
<reference evidence="3 4" key="1">
    <citation type="submission" date="2020-10" db="EMBL/GenBank/DDBJ databases">
        <title>Connecting structure to function with the recovery of over 1000 high-quality activated sludge metagenome-assembled genomes encoding full-length rRNA genes using long-read sequencing.</title>
        <authorList>
            <person name="Singleton C.M."/>
            <person name="Petriglieri F."/>
            <person name="Kristensen J.M."/>
            <person name="Kirkegaard R.H."/>
            <person name="Michaelsen T.Y."/>
            <person name="Andersen M.H."/>
            <person name="Karst S.M."/>
            <person name="Dueholm M.S."/>
            <person name="Nielsen P.H."/>
            <person name="Albertsen M."/>
        </authorList>
    </citation>
    <scope>NUCLEOTIDE SEQUENCE [LARGE SCALE GENOMIC DNA]</scope>
    <source>
        <strain evidence="3">Ribe_18-Q3-R11-54_BAT3C.373</strain>
    </source>
</reference>
<gene>
    <name evidence="3" type="ORF">IPO85_02555</name>
</gene>
<comment type="caution">
    <text evidence="3">The sequence shown here is derived from an EMBL/GenBank/DDBJ whole genome shotgun (WGS) entry which is preliminary data.</text>
</comment>
<evidence type="ECO:0000256" key="1">
    <source>
        <dbReference type="SAM" id="Phobius"/>
    </source>
</evidence>
<accession>A0A9D7S662</accession>
<sequence length="554" mass="63536">MKLLRKIRRILVYFLLGIIVLLLSIFVYLYFITKINFPKVDPQLISQLHRTNIDSTSFQLGNNWLRKSNTGLWEMYTEGKPYERGLINGILSKELIYSQEMAFHNQICKIVPSAFYRHFLKYFIGWFNRDLINCLTLEQKEEIYGISQSASSEFNYIGNPYQRLLNYHAAHDIGHALQNLALVGCSSFATWGTASLNNDLIIGRNFDFFVGEDFAKNKIIAFCNPDSGYKFMTITWGGMTGVLSGMNIKGITVTINAAKSTIPEGSATPISLLSREILQYASNINEAISIAKSRKTFVSESIMIGSAPDSTTIIIEKTPDKMDVVYPHTNKIICTNHYQSSLLNNESSNIDQKQNSASLYRSDRINELLAKVEKNTVTQTAQILRNQLGLNEKNIGLGNEKAINQLICHHSIIFKPYEKLVWISTAPWQLGSYISYDLNKIFDSTFTFKNHEIYVSNLTIEPDTFLNSKTYLDFKYFQKCKEHILANVAVDSSQFINSNPEFYQTYLLLGDAFFKKKNYQKAEWYYKLSLTKEVATKNEYLYIQEQLTKCNNKD</sequence>
<dbReference type="InterPro" id="IPR005079">
    <property type="entry name" value="Peptidase_C45_hydrolase"/>
</dbReference>